<keyword evidence="3 11" id="KW-0285">Flavoprotein</keyword>
<dbReference type="InterPro" id="IPR051205">
    <property type="entry name" value="UbiH/COQ6_monooxygenase"/>
</dbReference>
<accession>A0A9Q3GH15</accession>
<dbReference type="GO" id="GO:0031314">
    <property type="term" value="C:extrinsic component of mitochondrial inner membrane"/>
    <property type="evidence" value="ECO:0007669"/>
    <property type="project" value="UniProtKB-UniRule"/>
</dbReference>
<evidence type="ECO:0000256" key="8">
    <source>
        <dbReference type="ARBA" id="ARBA00023033"/>
    </source>
</evidence>
<dbReference type="AlphaFoldDB" id="A0A9Q3GH15"/>
<proteinExistence type="inferred from homology"/>
<dbReference type="PRINTS" id="PR00420">
    <property type="entry name" value="RNGMNOXGNASE"/>
</dbReference>
<dbReference type="GO" id="GO:0120538">
    <property type="term" value="F:2-methoxy-6-polyprenolphenol 4-hydroxylase activity"/>
    <property type="evidence" value="ECO:0007669"/>
    <property type="project" value="UniProtKB-EC"/>
</dbReference>
<evidence type="ECO:0000256" key="2">
    <source>
        <dbReference type="ARBA" id="ARBA00005349"/>
    </source>
</evidence>
<reference evidence="13" key="1">
    <citation type="submission" date="2021-03" db="EMBL/GenBank/DDBJ databases">
        <title>Draft genome sequence of rust myrtle Austropuccinia psidii MF-1, a brazilian biotype.</title>
        <authorList>
            <person name="Quecine M.C."/>
            <person name="Pachon D.M.R."/>
            <person name="Bonatelli M.L."/>
            <person name="Correr F.H."/>
            <person name="Franceschini L.M."/>
            <person name="Leite T.F."/>
            <person name="Margarido G.R.A."/>
            <person name="Almeida C.A."/>
            <person name="Ferrarezi J.A."/>
            <person name="Labate C.A."/>
        </authorList>
    </citation>
    <scope>NUCLEOTIDE SEQUENCE</scope>
    <source>
        <strain evidence="13">MF-1</strain>
    </source>
</reference>
<dbReference type="InterPro" id="IPR036188">
    <property type="entry name" value="FAD/NAD-bd_sf"/>
</dbReference>
<evidence type="ECO:0000256" key="7">
    <source>
        <dbReference type="ARBA" id="ARBA00023002"/>
    </source>
</evidence>
<comment type="subunit">
    <text evidence="11">Component of a multi-subunit COQ enzyme complex, composed of at least COQ3, COQ4, COQ5, COQ6, COQ7 and COQ9.</text>
</comment>
<dbReference type="PANTHER" id="PTHR43876">
    <property type="entry name" value="UBIQUINONE BIOSYNTHESIS MONOOXYGENASE COQ6, MITOCHONDRIAL"/>
    <property type="match status" value="1"/>
</dbReference>
<dbReference type="InterPro" id="IPR000689">
    <property type="entry name" value="UbQ_mOase_COQ6"/>
</dbReference>
<evidence type="ECO:0000256" key="9">
    <source>
        <dbReference type="ARBA" id="ARBA00023128"/>
    </source>
</evidence>
<dbReference type="EC" id="1.14.15.45" evidence="11"/>
<feature type="domain" description="FAD-binding" evidence="12">
    <location>
        <begin position="53"/>
        <end position="251"/>
    </location>
</feature>
<evidence type="ECO:0000256" key="11">
    <source>
        <dbReference type="HAMAP-Rule" id="MF_03193"/>
    </source>
</evidence>
<keyword evidence="14" id="KW-1185">Reference proteome</keyword>
<dbReference type="InterPro" id="IPR010971">
    <property type="entry name" value="UbiH/COQ6"/>
</dbReference>
<dbReference type="EC" id="1.14.15.46" evidence="11"/>
<comment type="function">
    <text evidence="11">FAD-dependent monooxygenase required for two non-consecutive steps during ubiquinone biosynthesis. Required for the C5-ring hydroxylation during ubiquinone biosynthesis by catalyzing the hydroxylation of 4-hydroxy-3-(all-trans-polyprenyl)benzoic acid to 3,4-dihydroxy-5-(all-trans-polyprenyl)benzoic acid. Also acts downstream of coq4, for the C1-hydroxylation during ubiquinone biosynthesis by catalyzing the hydroxylation of 2-methoxy-6-(all-trans-polyprenyl)phenol to 2-methoxy-6-(all-trans-polyprenyl)benzene-1,4-diol. The electrons required for the hydroxylation reaction are funneled indirectly to coq6 from NADPH via a ferredoxin/ferredoxin reductase system.</text>
</comment>
<comment type="catalytic activity">
    <reaction evidence="11">
        <text>a 2-methoxy-6-(all-trans-polyprenyl)phenol + 2 reduced [2Fe-2S]-[ferredoxin] + O2 + 2 H(+) = a 2-methoxy-6-(all-trans-polyprenyl)benzene-1,4-diol + 2 oxidized [2Fe-2S]-[ferredoxin] + H2O</text>
        <dbReference type="Rhea" id="RHEA:81183"/>
        <dbReference type="Rhea" id="RHEA-COMP:9551"/>
        <dbReference type="Rhea" id="RHEA-COMP:10000"/>
        <dbReference type="Rhea" id="RHEA-COMP:10001"/>
        <dbReference type="Rhea" id="RHEA-COMP:10858"/>
        <dbReference type="ChEBI" id="CHEBI:15377"/>
        <dbReference type="ChEBI" id="CHEBI:15378"/>
        <dbReference type="ChEBI" id="CHEBI:15379"/>
        <dbReference type="ChEBI" id="CHEBI:33737"/>
        <dbReference type="ChEBI" id="CHEBI:33738"/>
        <dbReference type="ChEBI" id="CHEBI:62731"/>
        <dbReference type="ChEBI" id="CHEBI:84166"/>
        <dbReference type="EC" id="1.14.15.46"/>
    </reaction>
</comment>
<dbReference type="PANTHER" id="PTHR43876:SF7">
    <property type="entry name" value="UBIQUINONE BIOSYNTHESIS MONOOXYGENASE COQ6, MITOCHONDRIAL"/>
    <property type="match status" value="1"/>
</dbReference>
<dbReference type="GO" id="GO:0071949">
    <property type="term" value="F:FAD binding"/>
    <property type="evidence" value="ECO:0007669"/>
    <property type="project" value="InterPro"/>
</dbReference>
<feature type="domain" description="FAD-binding" evidence="12">
    <location>
        <begin position="418"/>
        <end position="451"/>
    </location>
</feature>
<dbReference type="GO" id="GO:0016712">
    <property type="term" value="F:oxidoreductase activity, acting on paired donors, with incorporation or reduction of molecular oxygen, reduced flavin or flavoprotein as one donor, and incorporation of one atom of oxygen"/>
    <property type="evidence" value="ECO:0007669"/>
    <property type="project" value="UniProtKB-UniRule"/>
</dbReference>
<evidence type="ECO:0000259" key="12">
    <source>
        <dbReference type="Pfam" id="PF01494"/>
    </source>
</evidence>
<comment type="subcellular location">
    <subcellularLocation>
        <location evidence="11">Mitochondrion inner membrane</location>
        <topology evidence="11">Peripheral membrane protein</topology>
        <orientation evidence="11">Matrix side</orientation>
    </subcellularLocation>
</comment>
<evidence type="ECO:0000256" key="4">
    <source>
        <dbReference type="ARBA" id="ARBA00022688"/>
    </source>
</evidence>
<comment type="similarity">
    <text evidence="2 11">Belongs to the UbiH/COQ6 family.</text>
</comment>
<dbReference type="GO" id="GO:0106364">
    <property type="term" value="F:4-hydroxy-3-all-trans-polyprenylbenzoate oxygenase activity"/>
    <property type="evidence" value="ECO:0007669"/>
    <property type="project" value="UniProtKB-EC"/>
</dbReference>
<dbReference type="EMBL" id="AVOT02001428">
    <property type="protein sequence ID" value="MBW0466900.1"/>
    <property type="molecule type" value="Genomic_DNA"/>
</dbReference>
<comment type="caution">
    <text evidence="13">The sequence shown here is derived from an EMBL/GenBank/DDBJ whole genome shotgun (WGS) entry which is preliminary data.</text>
</comment>
<dbReference type="SUPFAM" id="SSF51905">
    <property type="entry name" value="FAD/NAD(P)-binding domain"/>
    <property type="match status" value="1"/>
</dbReference>
<keyword evidence="10 11" id="KW-0472">Membrane</keyword>
<evidence type="ECO:0000256" key="6">
    <source>
        <dbReference type="ARBA" id="ARBA00022827"/>
    </source>
</evidence>
<gene>
    <name evidence="11" type="primary">COQ6</name>
    <name evidence="13" type="ORF">O181_006615</name>
</gene>
<dbReference type="Gene3D" id="3.50.50.60">
    <property type="entry name" value="FAD/NAD(P)-binding domain"/>
    <property type="match status" value="2"/>
</dbReference>
<keyword evidence="6 11" id="KW-0274">FAD</keyword>
<name>A0A9Q3GH15_9BASI</name>
<keyword evidence="9 11" id="KW-0496">Mitochondrion</keyword>
<keyword evidence="4 11" id="KW-0831">Ubiquinone biosynthesis</keyword>
<dbReference type="Pfam" id="PF01494">
    <property type="entry name" value="FAD_binding_3"/>
    <property type="match status" value="2"/>
</dbReference>
<sequence>MSNLSLLRRTSLQLSFCSFTRPASSLVHRRFYTNSQAAESSSVRLQVSDAIDYDIVIVGGGVVGLALANALATCRILNESGHRISILDASELSKIKNWDLPYGSWSNRVSSVTNENLKFLEDIGVWRYIDEQRTNPIERMQVWDGLSDARIVFDSVDGSDLASLDSSAIPQMGRFVENTHLQKAMLQNLDNYPSVDVYGSTKVAHISADEANWPMITTADGKTLRTRLLVGADGFSSPVKSYSKITSTGWNYDAHCVVGTLELQPTAFNYTAWQRFLTTGPLGLLPLSDQHASLAWSTKPNIAAGLKALDGPTLASTINACFQLPHESVTYILSRIASHSKSTPVNGVEIQSEIDWRSSSPVYSPSAITADELPPKVVRARMDTIASFPLRMFHADQYLGTPAASEDKSTGVSTFPTRTVLVGDAAHVLHPMAGQGLNLGLGDAKQLAKVVRVAVENGHDIGGLTALAPYARSRYMANHLVMSTVDKLNKLYSLDASPVVWARSVGVEVLNEIPSLKALMMGKAGGNGPGGPQKIGETGFWSTVANVYEASEKAKILVEGLASIAMGALRSTLHRASAPKQ</sequence>
<dbReference type="InterPro" id="IPR002938">
    <property type="entry name" value="FAD-bd"/>
</dbReference>
<dbReference type="NCBIfam" id="TIGR01988">
    <property type="entry name" value="Ubi-OHases"/>
    <property type="match status" value="1"/>
</dbReference>
<evidence type="ECO:0000313" key="13">
    <source>
        <dbReference type="EMBL" id="MBW0466900.1"/>
    </source>
</evidence>
<comment type="pathway">
    <text evidence="11">Cofactor biosynthesis; ubiquinone biosynthesis.</text>
</comment>
<protein>
    <recommendedName>
        <fullName evidence="11">Ubiquinone biosynthesis monooxygenase COQ6, mitochondrial</fullName>
        <ecNumber evidence="11">1.14.15.45</ecNumber>
    </recommendedName>
    <alternativeName>
        <fullName evidence="11">2-methoxy-6-polyprenolphenol 4-hydroxylase</fullName>
        <ecNumber evidence="11">1.14.15.46</ecNumber>
    </alternativeName>
</protein>
<evidence type="ECO:0000256" key="5">
    <source>
        <dbReference type="ARBA" id="ARBA00022792"/>
    </source>
</evidence>
<keyword evidence="7 11" id="KW-0560">Oxidoreductase</keyword>
<comment type="catalytic activity">
    <reaction evidence="11">
        <text>a 4-hydroxy-3-(all-trans-polyprenyl)benzoate + 2 reduced [2Fe-2S]-[ferredoxin] + O2 + 2 H(+) = a 3,4-dihydroxy-5-(all-trans-polyprenyl)benzoate + 2 oxidized [2Fe-2S]-[ferredoxin] + H2O</text>
        <dbReference type="Rhea" id="RHEA:81195"/>
        <dbReference type="Rhea" id="RHEA-COMP:9514"/>
        <dbReference type="Rhea" id="RHEA-COMP:10000"/>
        <dbReference type="Rhea" id="RHEA-COMP:10001"/>
        <dbReference type="Rhea" id="RHEA-COMP:10930"/>
        <dbReference type="ChEBI" id="CHEBI:15377"/>
        <dbReference type="ChEBI" id="CHEBI:15378"/>
        <dbReference type="ChEBI" id="CHEBI:15379"/>
        <dbReference type="ChEBI" id="CHEBI:33737"/>
        <dbReference type="ChEBI" id="CHEBI:33738"/>
        <dbReference type="ChEBI" id="CHEBI:64694"/>
        <dbReference type="ChEBI" id="CHEBI:78396"/>
        <dbReference type="EC" id="1.14.15.45"/>
    </reaction>
</comment>
<evidence type="ECO:0000313" key="14">
    <source>
        <dbReference type="Proteomes" id="UP000765509"/>
    </source>
</evidence>
<dbReference type="HAMAP" id="MF_03193">
    <property type="entry name" value="COQ6_monooxygenase"/>
    <property type="match status" value="1"/>
</dbReference>
<evidence type="ECO:0000256" key="10">
    <source>
        <dbReference type="ARBA" id="ARBA00023136"/>
    </source>
</evidence>
<dbReference type="OrthoDB" id="683240at2759"/>
<keyword evidence="5 11" id="KW-0999">Mitochondrion inner membrane</keyword>
<dbReference type="Proteomes" id="UP000765509">
    <property type="component" value="Unassembled WGS sequence"/>
</dbReference>
<comment type="cofactor">
    <cofactor evidence="1 11">
        <name>FAD</name>
        <dbReference type="ChEBI" id="CHEBI:57692"/>
    </cofactor>
</comment>
<evidence type="ECO:0000256" key="1">
    <source>
        <dbReference type="ARBA" id="ARBA00001974"/>
    </source>
</evidence>
<organism evidence="13 14">
    <name type="scientific">Austropuccinia psidii MF-1</name>
    <dbReference type="NCBI Taxonomy" id="1389203"/>
    <lineage>
        <taxon>Eukaryota</taxon>
        <taxon>Fungi</taxon>
        <taxon>Dikarya</taxon>
        <taxon>Basidiomycota</taxon>
        <taxon>Pucciniomycotina</taxon>
        <taxon>Pucciniomycetes</taxon>
        <taxon>Pucciniales</taxon>
        <taxon>Sphaerophragmiaceae</taxon>
        <taxon>Austropuccinia</taxon>
    </lineage>
</organism>
<evidence type="ECO:0000256" key="3">
    <source>
        <dbReference type="ARBA" id="ARBA00022630"/>
    </source>
</evidence>
<keyword evidence="8 11" id="KW-0503">Monooxygenase</keyword>